<dbReference type="InterPro" id="IPR032710">
    <property type="entry name" value="NTF2-like_dom_sf"/>
</dbReference>
<gene>
    <name evidence="2" type="ORF">JCM15548_13128</name>
</gene>
<proteinExistence type="predicted"/>
<dbReference type="RefSeq" id="WP_062126201.1">
    <property type="nucleotide sequence ID" value="NZ_BAZW01000030.1"/>
</dbReference>
<dbReference type="PANTHER" id="PTHR41252">
    <property type="entry name" value="BLR2505 PROTEIN"/>
    <property type="match status" value="1"/>
</dbReference>
<dbReference type="Gene3D" id="3.10.450.50">
    <property type="match status" value="1"/>
</dbReference>
<dbReference type="InterPro" id="IPR037401">
    <property type="entry name" value="SnoaL-like"/>
</dbReference>
<sequence length="135" mass="15006">MNKVEQNKQIVNNAFDQAAKGNLEGFINALSKDFKWTTIGSTAVSGTYDIKGLLEVYFPKIAVSFESMPIIVPDHIIADENYVIRLGHGEGGVAKNGLEYNNIYCLVIWVEDGKIKGITEYYDTDLVQKVKLGQC</sequence>
<dbReference type="Proteomes" id="UP000032900">
    <property type="component" value="Unassembled WGS sequence"/>
</dbReference>
<comment type="caution">
    <text evidence="2">The sequence shown here is derived from an EMBL/GenBank/DDBJ whole genome shotgun (WGS) entry which is preliminary data.</text>
</comment>
<dbReference type="AlphaFoldDB" id="A0A0E9LZX9"/>
<dbReference type="PANTHER" id="PTHR41252:SF1">
    <property type="entry name" value="BLR2505 PROTEIN"/>
    <property type="match status" value="1"/>
</dbReference>
<evidence type="ECO:0000313" key="2">
    <source>
        <dbReference type="EMBL" id="GAO30814.1"/>
    </source>
</evidence>
<dbReference type="Pfam" id="PF12680">
    <property type="entry name" value="SnoaL_2"/>
    <property type="match status" value="1"/>
</dbReference>
<organism evidence="2 3">
    <name type="scientific">Geofilum rubicundum JCM 15548</name>
    <dbReference type="NCBI Taxonomy" id="1236989"/>
    <lineage>
        <taxon>Bacteria</taxon>
        <taxon>Pseudomonadati</taxon>
        <taxon>Bacteroidota</taxon>
        <taxon>Bacteroidia</taxon>
        <taxon>Marinilabiliales</taxon>
        <taxon>Marinilabiliaceae</taxon>
        <taxon>Geofilum</taxon>
    </lineage>
</organism>
<name>A0A0E9LZX9_9BACT</name>
<feature type="domain" description="SnoaL-like" evidence="1">
    <location>
        <begin position="14"/>
        <end position="116"/>
    </location>
</feature>
<dbReference type="STRING" id="1236989.JCM15548_13128"/>
<evidence type="ECO:0000259" key="1">
    <source>
        <dbReference type="Pfam" id="PF12680"/>
    </source>
</evidence>
<protein>
    <recommendedName>
        <fullName evidence="1">SnoaL-like domain-containing protein</fullName>
    </recommendedName>
</protein>
<reference evidence="2 3" key="1">
    <citation type="journal article" date="2015" name="Microbes Environ.">
        <title>Distribution and evolution of nitrogen fixation genes in the phylum bacteroidetes.</title>
        <authorList>
            <person name="Inoue J."/>
            <person name="Oshima K."/>
            <person name="Suda W."/>
            <person name="Sakamoto M."/>
            <person name="Iino T."/>
            <person name="Noda S."/>
            <person name="Hongoh Y."/>
            <person name="Hattori M."/>
            <person name="Ohkuma M."/>
        </authorList>
    </citation>
    <scope>NUCLEOTIDE SEQUENCE [LARGE SCALE GENOMIC DNA]</scope>
    <source>
        <strain evidence="2">JCM 15548</strain>
    </source>
</reference>
<dbReference type="SUPFAM" id="SSF54427">
    <property type="entry name" value="NTF2-like"/>
    <property type="match status" value="1"/>
</dbReference>
<evidence type="ECO:0000313" key="3">
    <source>
        <dbReference type="Proteomes" id="UP000032900"/>
    </source>
</evidence>
<dbReference type="EMBL" id="BAZW01000030">
    <property type="protein sequence ID" value="GAO30814.1"/>
    <property type="molecule type" value="Genomic_DNA"/>
</dbReference>
<accession>A0A0E9LZX9</accession>
<keyword evidence="3" id="KW-1185">Reference proteome</keyword>